<organism evidence="1 2">
    <name type="scientific">Opisthorchis viverrini</name>
    <name type="common">Southeast Asian liver fluke</name>
    <dbReference type="NCBI Taxonomy" id="6198"/>
    <lineage>
        <taxon>Eukaryota</taxon>
        <taxon>Metazoa</taxon>
        <taxon>Spiralia</taxon>
        <taxon>Lophotrochozoa</taxon>
        <taxon>Platyhelminthes</taxon>
        <taxon>Trematoda</taxon>
        <taxon>Digenea</taxon>
        <taxon>Opisthorchiida</taxon>
        <taxon>Opisthorchiata</taxon>
        <taxon>Opisthorchiidae</taxon>
        <taxon>Opisthorchis</taxon>
    </lineage>
</organism>
<reference evidence="1 2" key="1">
    <citation type="submission" date="2013-11" db="EMBL/GenBank/DDBJ databases">
        <title>Opisthorchis viverrini - life in the bile duct.</title>
        <authorList>
            <person name="Young N.D."/>
            <person name="Nagarajan N."/>
            <person name="Lin S.J."/>
            <person name="Korhonen P.K."/>
            <person name="Jex A.R."/>
            <person name="Hall R.S."/>
            <person name="Safavi-Hemami H."/>
            <person name="Kaewkong W."/>
            <person name="Bertrand D."/>
            <person name="Gao S."/>
            <person name="Seet Q."/>
            <person name="Wongkham S."/>
            <person name="Teh B.T."/>
            <person name="Wongkham C."/>
            <person name="Intapan P.M."/>
            <person name="Maleewong W."/>
            <person name="Yang X."/>
            <person name="Hu M."/>
            <person name="Wang Z."/>
            <person name="Hofmann A."/>
            <person name="Sternberg P.W."/>
            <person name="Tan P."/>
            <person name="Wang J."/>
            <person name="Gasser R.B."/>
        </authorList>
    </citation>
    <scope>NUCLEOTIDE SEQUENCE [LARGE SCALE GENOMIC DNA]</scope>
</reference>
<keyword evidence="2" id="KW-1185">Reference proteome</keyword>
<protein>
    <submittedName>
        <fullName evidence="1">Uncharacterized protein</fullName>
    </submittedName>
</protein>
<dbReference type="KEGG" id="ovi:T265_03562"/>
<evidence type="ECO:0000313" key="2">
    <source>
        <dbReference type="Proteomes" id="UP000054324"/>
    </source>
</evidence>
<gene>
    <name evidence="1" type="ORF">T265_03562</name>
</gene>
<proteinExistence type="predicted"/>
<dbReference type="RefSeq" id="XP_009166345.1">
    <property type="nucleotide sequence ID" value="XM_009168081.1"/>
</dbReference>
<dbReference type="AlphaFoldDB" id="A0A074ZR23"/>
<evidence type="ECO:0000313" key="1">
    <source>
        <dbReference type="EMBL" id="KER29863.1"/>
    </source>
</evidence>
<dbReference type="CTD" id="20317749"/>
<accession>A0A074ZR23</accession>
<sequence length="86" mass="10031">MELVDSPNEDWENLNVSYVFQSMELLNYSPEGFITNRGFDEGLYDVHVRQNDWSSQGKESRVQSYLHHTPLKPLDSVRINDSMPIN</sequence>
<dbReference type="GeneID" id="20317749"/>
<dbReference type="OrthoDB" id="10391491at2759"/>
<dbReference type="Proteomes" id="UP000054324">
    <property type="component" value="Unassembled WGS sequence"/>
</dbReference>
<name>A0A074ZR23_OPIVI</name>
<dbReference type="EMBL" id="KL596670">
    <property type="protein sequence ID" value="KER29863.1"/>
    <property type="molecule type" value="Genomic_DNA"/>
</dbReference>